<feature type="compositionally biased region" description="Polar residues" evidence="1">
    <location>
        <begin position="27"/>
        <end position="36"/>
    </location>
</feature>
<evidence type="ECO:0000313" key="2">
    <source>
        <dbReference type="EMBL" id="KAA0041102.1"/>
    </source>
</evidence>
<reference evidence="2 3" key="1">
    <citation type="submission" date="2019-08" db="EMBL/GenBank/DDBJ databases">
        <title>Draft genome sequences of two oriental melons (Cucumis melo L. var makuwa).</title>
        <authorList>
            <person name="Kwon S.-Y."/>
        </authorList>
    </citation>
    <scope>NUCLEOTIDE SEQUENCE [LARGE SCALE GENOMIC DNA]</scope>
    <source>
        <strain evidence="3">cv. SW 3</strain>
        <tissue evidence="2">Leaf</tissue>
    </source>
</reference>
<accession>A0A5A7TCA9</accession>
<evidence type="ECO:0000313" key="3">
    <source>
        <dbReference type="Proteomes" id="UP000321393"/>
    </source>
</evidence>
<comment type="caution">
    <text evidence="2">The sequence shown here is derived from an EMBL/GenBank/DDBJ whole genome shotgun (WGS) entry which is preliminary data.</text>
</comment>
<gene>
    <name evidence="2" type="ORF">E6C27_scaffold128G00040</name>
</gene>
<protein>
    <submittedName>
        <fullName evidence="2">Ty3-gypsy retrotransposon protein</fullName>
    </submittedName>
</protein>
<dbReference type="AlphaFoldDB" id="A0A5A7TCA9"/>
<dbReference type="Proteomes" id="UP000321393">
    <property type="component" value="Unassembled WGS sequence"/>
</dbReference>
<proteinExistence type="predicted"/>
<feature type="region of interest" description="Disordered" evidence="1">
    <location>
        <begin position="81"/>
        <end position="105"/>
    </location>
</feature>
<sequence>MGHLYLLSLSHHPNLQQTNDTKEKATSKSSVASNAYTGPVTRSRLKGIIQKQDQGSIIMQNILKQLMKSFKVGIVIKENPLYDNSNSASSKSKKGSTPLHQKFCL</sequence>
<dbReference type="EMBL" id="SSTE01016683">
    <property type="protein sequence ID" value="KAA0041102.1"/>
    <property type="molecule type" value="Genomic_DNA"/>
</dbReference>
<feature type="region of interest" description="Disordered" evidence="1">
    <location>
        <begin position="9"/>
        <end position="38"/>
    </location>
</feature>
<name>A0A5A7TCA9_CUCMM</name>
<organism evidence="2 3">
    <name type="scientific">Cucumis melo var. makuwa</name>
    <name type="common">Oriental melon</name>
    <dbReference type="NCBI Taxonomy" id="1194695"/>
    <lineage>
        <taxon>Eukaryota</taxon>
        <taxon>Viridiplantae</taxon>
        <taxon>Streptophyta</taxon>
        <taxon>Embryophyta</taxon>
        <taxon>Tracheophyta</taxon>
        <taxon>Spermatophyta</taxon>
        <taxon>Magnoliopsida</taxon>
        <taxon>eudicotyledons</taxon>
        <taxon>Gunneridae</taxon>
        <taxon>Pentapetalae</taxon>
        <taxon>rosids</taxon>
        <taxon>fabids</taxon>
        <taxon>Cucurbitales</taxon>
        <taxon>Cucurbitaceae</taxon>
        <taxon>Benincaseae</taxon>
        <taxon>Cucumis</taxon>
    </lineage>
</organism>
<evidence type="ECO:0000256" key="1">
    <source>
        <dbReference type="SAM" id="MobiDB-lite"/>
    </source>
</evidence>